<evidence type="ECO:0000256" key="1">
    <source>
        <dbReference type="SAM" id="Coils"/>
    </source>
</evidence>
<dbReference type="OrthoDB" id="360521at2759"/>
<dbReference type="InterPro" id="IPR005607">
    <property type="entry name" value="BSD_dom"/>
</dbReference>
<dbReference type="Pfam" id="PF03909">
    <property type="entry name" value="BSD"/>
    <property type="match status" value="1"/>
</dbReference>
<dbReference type="AlphaFoldDB" id="A0A9P1GWI9"/>
<proteinExistence type="predicted"/>
<keyword evidence="1" id="KW-0175">Coiled coil</keyword>
<sequence length="577" mass="64253">MSSSEAPVSGRAAFKKKDGVLSISPDQKTVLWTQAPGNGPPTIALPIENISKPTTYLFHFNTPDAKPEADAMRDALSKLVGALQSNNPNVPKAATPATNGPGTPVPTAGASGSMAFAAAANSLPASAKWFDDAQLLSDISLQFDQEMKPDSISLAKADYNVLATIKPKTIDGDLKLNITEKQISLIFKQHPLVMRIYNEHVPKISEPEFWSRFFLSKLSKKLRGERIAPADAHDPIFDRYDPNENLIGTYSKITPESIPQIINVEANEANQGGFKGGNRKDVEMRPRQDIPILKTLNSISAKIMANVAPTDVDPHGPKGVDEKTYNELILRDLRDREEAHRIPLKINEEQAFFSNTGDVSSANAEVFAKQNPDEVLKLFRTNVARLNDGSANGIDLHALTGIEEDSDSEMEDDAPRPPRVGSRATRAAAQDDILEGIRRHRTENTTTEFLRQFWNAFLSGDPDRALELQYLNEALQRSVVRINAVADDAERRREEIIAQKKREIREYYERTQRKIRWKADSVGGGRQAVLALMESTLSALSKAQSEYKRLWRPRASERAQKVENPRRHNPTVYHLNK</sequence>
<evidence type="ECO:0000313" key="4">
    <source>
        <dbReference type="EMBL" id="CAI4211607.1"/>
    </source>
</evidence>
<keyword evidence="5" id="KW-1185">Reference proteome</keyword>
<dbReference type="GO" id="GO:0000439">
    <property type="term" value="C:transcription factor TFIIH core complex"/>
    <property type="evidence" value="ECO:0007669"/>
    <property type="project" value="InterPro"/>
</dbReference>
<dbReference type="GO" id="GO:0006289">
    <property type="term" value="P:nucleotide-excision repair"/>
    <property type="evidence" value="ECO:0007669"/>
    <property type="project" value="InterPro"/>
</dbReference>
<dbReference type="SUPFAM" id="SSF50729">
    <property type="entry name" value="PH domain-like"/>
    <property type="match status" value="1"/>
</dbReference>
<feature type="region of interest" description="Disordered" evidence="2">
    <location>
        <begin position="557"/>
        <end position="577"/>
    </location>
</feature>
<organism evidence="4 5">
    <name type="scientific">Parascedosporium putredinis</name>
    <dbReference type="NCBI Taxonomy" id="1442378"/>
    <lineage>
        <taxon>Eukaryota</taxon>
        <taxon>Fungi</taxon>
        <taxon>Dikarya</taxon>
        <taxon>Ascomycota</taxon>
        <taxon>Pezizomycotina</taxon>
        <taxon>Sordariomycetes</taxon>
        <taxon>Hypocreomycetidae</taxon>
        <taxon>Microascales</taxon>
        <taxon>Microascaceae</taxon>
        <taxon>Parascedosporium</taxon>
    </lineage>
</organism>
<name>A0A9P1GWI9_9PEZI</name>
<feature type="coiled-coil region" evidence="1">
    <location>
        <begin position="472"/>
        <end position="506"/>
    </location>
</feature>
<dbReference type="GO" id="GO:0006351">
    <property type="term" value="P:DNA-templated transcription"/>
    <property type="evidence" value="ECO:0007669"/>
    <property type="project" value="InterPro"/>
</dbReference>
<dbReference type="SMART" id="SM00751">
    <property type="entry name" value="BSD"/>
    <property type="match status" value="1"/>
</dbReference>
<feature type="compositionally biased region" description="Basic and acidic residues" evidence="2">
    <location>
        <begin position="557"/>
        <end position="566"/>
    </location>
</feature>
<dbReference type="Proteomes" id="UP000838763">
    <property type="component" value="Unassembled WGS sequence"/>
</dbReference>
<gene>
    <name evidence="4" type="ORF">PPNO1_LOCUS1386</name>
</gene>
<dbReference type="PANTHER" id="PTHR12856">
    <property type="entry name" value="TRANSCRIPTION INITIATION FACTOR IIH-RELATED"/>
    <property type="match status" value="1"/>
</dbReference>
<comment type="caution">
    <text evidence="4">The sequence shown here is derived from an EMBL/GenBank/DDBJ whole genome shotgun (WGS) entry which is preliminary data.</text>
</comment>
<reference evidence="4" key="1">
    <citation type="submission" date="2022-11" db="EMBL/GenBank/DDBJ databases">
        <authorList>
            <person name="Scott C."/>
            <person name="Bruce N."/>
        </authorList>
    </citation>
    <scope>NUCLEOTIDE SEQUENCE</scope>
</reference>
<evidence type="ECO:0000256" key="2">
    <source>
        <dbReference type="SAM" id="MobiDB-lite"/>
    </source>
</evidence>
<evidence type="ECO:0000313" key="5">
    <source>
        <dbReference type="Proteomes" id="UP000838763"/>
    </source>
</evidence>
<feature type="domain" description="BSD" evidence="3">
    <location>
        <begin position="170"/>
        <end position="221"/>
    </location>
</feature>
<evidence type="ECO:0000259" key="3">
    <source>
        <dbReference type="PROSITE" id="PS50858"/>
    </source>
</evidence>
<dbReference type="PROSITE" id="PS50858">
    <property type="entry name" value="BSD"/>
    <property type="match status" value="1"/>
</dbReference>
<feature type="region of interest" description="Disordered" evidence="2">
    <location>
        <begin position="401"/>
        <end position="428"/>
    </location>
</feature>
<dbReference type="Gene3D" id="2.30.29.30">
    <property type="entry name" value="Pleckstrin-homology domain (PH domain)/Phosphotyrosine-binding domain (PTB)"/>
    <property type="match status" value="1"/>
</dbReference>
<dbReference type="InterPro" id="IPR027079">
    <property type="entry name" value="Tfb1/GTF2H1"/>
</dbReference>
<accession>A0A9P1GWI9</accession>
<dbReference type="EMBL" id="CALLCH030000002">
    <property type="protein sequence ID" value="CAI4211607.1"/>
    <property type="molecule type" value="Genomic_DNA"/>
</dbReference>
<feature type="compositionally biased region" description="Acidic residues" evidence="2">
    <location>
        <begin position="402"/>
        <end position="412"/>
    </location>
</feature>
<dbReference type="InterPro" id="IPR011993">
    <property type="entry name" value="PH-like_dom_sf"/>
</dbReference>
<protein>
    <recommendedName>
        <fullName evidence="3">BSD domain-containing protein</fullName>
    </recommendedName>
</protein>